<reference evidence="2" key="2">
    <citation type="submission" date="2020-11" db="EMBL/GenBank/DDBJ databases">
        <authorList>
            <person name="McCartney M.A."/>
            <person name="Auch B."/>
            <person name="Kono T."/>
            <person name="Mallez S."/>
            <person name="Becker A."/>
            <person name="Gohl D.M."/>
            <person name="Silverstein K.A.T."/>
            <person name="Koren S."/>
            <person name="Bechman K.B."/>
            <person name="Herman A."/>
            <person name="Abrahante J.E."/>
            <person name="Garbe J."/>
        </authorList>
    </citation>
    <scope>NUCLEOTIDE SEQUENCE</scope>
    <source>
        <strain evidence="2">Duluth1</strain>
        <tissue evidence="2">Whole animal</tissue>
    </source>
</reference>
<dbReference type="AlphaFoldDB" id="A0A9D4QIG5"/>
<protein>
    <submittedName>
        <fullName evidence="2">Uncharacterized protein</fullName>
    </submittedName>
</protein>
<gene>
    <name evidence="2" type="ORF">DPMN_106172</name>
</gene>
<dbReference type="EMBL" id="JAIWYP010000004">
    <property type="protein sequence ID" value="KAH3832876.1"/>
    <property type="molecule type" value="Genomic_DNA"/>
</dbReference>
<proteinExistence type="predicted"/>
<keyword evidence="3" id="KW-1185">Reference proteome</keyword>
<dbReference type="Proteomes" id="UP000828390">
    <property type="component" value="Unassembled WGS sequence"/>
</dbReference>
<feature type="region of interest" description="Disordered" evidence="1">
    <location>
        <begin position="94"/>
        <end position="113"/>
    </location>
</feature>
<evidence type="ECO:0000313" key="2">
    <source>
        <dbReference type="EMBL" id="KAH3832876.1"/>
    </source>
</evidence>
<name>A0A9D4QIG5_DREPO</name>
<evidence type="ECO:0000256" key="1">
    <source>
        <dbReference type="SAM" id="MobiDB-lite"/>
    </source>
</evidence>
<accession>A0A9D4QIG5</accession>
<evidence type="ECO:0000313" key="3">
    <source>
        <dbReference type="Proteomes" id="UP000828390"/>
    </source>
</evidence>
<reference evidence="2" key="1">
    <citation type="journal article" date="2019" name="bioRxiv">
        <title>The Genome of the Zebra Mussel, Dreissena polymorpha: A Resource for Invasive Species Research.</title>
        <authorList>
            <person name="McCartney M.A."/>
            <person name="Auch B."/>
            <person name="Kono T."/>
            <person name="Mallez S."/>
            <person name="Zhang Y."/>
            <person name="Obille A."/>
            <person name="Becker A."/>
            <person name="Abrahante J.E."/>
            <person name="Garbe J."/>
            <person name="Badalamenti J.P."/>
            <person name="Herman A."/>
            <person name="Mangelson H."/>
            <person name="Liachko I."/>
            <person name="Sullivan S."/>
            <person name="Sone E.D."/>
            <person name="Koren S."/>
            <person name="Silverstein K.A.T."/>
            <person name="Beckman K.B."/>
            <person name="Gohl D.M."/>
        </authorList>
    </citation>
    <scope>NUCLEOTIDE SEQUENCE</scope>
    <source>
        <strain evidence="2">Duluth1</strain>
        <tissue evidence="2">Whole animal</tissue>
    </source>
</reference>
<comment type="caution">
    <text evidence="2">The sequence shown here is derived from an EMBL/GenBank/DDBJ whole genome shotgun (WGS) entry which is preliminary data.</text>
</comment>
<sequence>MTRSMMTKATKKMTFMKLINVKSETPLLLRSSVAENVANHGKSQEKRSRSLHDRRALRSRHAYFEHAPNKRNGIHRCHTLTTCDGIVANKNRCRKRRNRTGSSKASWRDLHDRSKSAVKALSSVVV</sequence>
<organism evidence="2 3">
    <name type="scientific">Dreissena polymorpha</name>
    <name type="common">Zebra mussel</name>
    <name type="synonym">Mytilus polymorpha</name>
    <dbReference type="NCBI Taxonomy" id="45954"/>
    <lineage>
        <taxon>Eukaryota</taxon>
        <taxon>Metazoa</taxon>
        <taxon>Spiralia</taxon>
        <taxon>Lophotrochozoa</taxon>
        <taxon>Mollusca</taxon>
        <taxon>Bivalvia</taxon>
        <taxon>Autobranchia</taxon>
        <taxon>Heteroconchia</taxon>
        <taxon>Euheterodonta</taxon>
        <taxon>Imparidentia</taxon>
        <taxon>Neoheterodontei</taxon>
        <taxon>Myida</taxon>
        <taxon>Dreissenoidea</taxon>
        <taxon>Dreissenidae</taxon>
        <taxon>Dreissena</taxon>
    </lineage>
</organism>